<dbReference type="SUPFAM" id="SSF54001">
    <property type="entry name" value="Cysteine proteinases"/>
    <property type="match status" value="1"/>
</dbReference>
<gene>
    <name evidence="4" type="ORF">STRPS_1987</name>
</gene>
<dbReference type="PROSITE" id="PS50911">
    <property type="entry name" value="CHAP"/>
    <property type="match status" value="1"/>
</dbReference>
<dbReference type="AlphaFoldDB" id="G5KAM4"/>
<organism evidence="4 5">
    <name type="scientific">Streptococcus pseudoporcinus LQ 940-04</name>
    <dbReference type="NCBI Taxonomy" id="875093"/>
    <lineage>
        <taxon>Bacteria</taxon>
        <taxon>Bacillati</taxon>
        <taxon>Bacillota</taxon>
        <taxon>Bacilli</taxon>
        <taxon>Lactobacillales</taxon>
        <taxon>Streptococcaceae</taxon>
        <taxon>Streptococcus</taxon>
    </lineage>
</organism>
<reference evidence="4 5" key="1">
    <citation type="journal article" date="2014" name="Int. J. Syst. Evol. Microbiol.">
        <title>Phylogenomics and the dynamic genome evolution of the genus Streptococcus.</title>
        <authorList>
            <consortium name="The Broad Institute Genome Sequencing Platform"/>
            <person name="Richards V.P."/>
            <person name="Palmer S.R."/>
            <person name="Pavinski Bitar P.D."/>
            <person name="Qin X."/>
            <person name="Weinstock G.M."/>
            <person name="Highlander S.K."/>
            <person name="Town C.D."/>
            <person name="Burne R.A."/>
            <person name="Stanhope M.J."/>
        </authorList>
    </citation>
    <scope>NUCLEOTIDE SEQUENCE [LARGE SCALE GENOMIC DNA]</scope>
    <source>
        <strain evidence="4 5">LQ 940-04</strain>
    </source>
</reference>
<dbReference type="Gene3D" id="3.90.1720.10">
    <property type="entry name" value="endopeptidase domain like (from Nostoc punctiforme)"/>
    <property type="match status" value="1"/>
</dbReference>
<dbReference type="Pfam" id="PF08481">
    <property type="entry name" value="GBS_Bsp-like"/>
    <property type="match status" value="4"/>
</dbReference>
<dbReference type="InterPro" id="IPR038765">
    <property type="entry name" value="Papain-like_cys_pep_sf"/>
</dbReference>
<dbReference type="Proteomes" id="UP000003217">
    <property type="component" value="Unassembled WGS sequence"/>
</dbReference>
<feature type="domain" description="Peptidase C51" evidence="3">
    <location>
        <begin position="477"/>
        <end position="601"/>
    </location>
</feature>
<dbReference type="InterPro" id="IPR013688">
    <property type="entry name" value="GBS_Bsp-like"/>
</dbReference>
<feature type="chain" id="PRO_5003479772" evidence="2">
    <location>
        <begin position="27"/>
        <end position="602"/>
    </location>
</feature>
<comment type="caution">
    <text evidence="4">The sequence shown here is derived from an EMBL/GenBank/DDBJ whole genome shotgun (WGS) entry which is preliminary data.</text>
</comment>
<keyword evidence="2" id="KW-0732">Signal</keyword>
<dbReference type="RefSeq" id="WP_007893045.1">
    <property type="nucleotide sequence ID" value="NZ_AEUY02000005.1"/>
</dbReference>
<dbReference type="InterPro" id="IPR007921">
    <property type="entry name" value="CHAP_dom"/>
</dbReference>
<evidence type="ECO:0000313" key="5">
    <source>
        <dbReference type="Proteomes" id="UP000003217"/>
    </source>
</evidence>
<feature type="compositionally biased region" description="Polar residues" evidence="1">
    <location>
        <begin position="42"/>
        <end position="58"/>
    </location>
</feature>
<name>G5KAM4_9STRE</name>
<evidence type="ECO:0000256" key="2">
    <source>
        <dbReference type="SAM" id="SignalP"/>
    </source>
</evidence>
<dbReference type="EMBL" id="AEUY02000005">
    <property type="protein sequence ID" value="EHI65471.1"/>
    <property type="molecule type" value="Genomic_DNA"/>
</dbReference>
<feature type="region of interest" description="Disordered" evidence="1">
    <location>
        <begin position="28"/>
        <end position="68"/>
    </location>
</feature>
<feature type="signal peptide" evidence="2">
    <location>
        <begin position="1"/>
        <end position="26"/>
    </location>
</feature>
<proteinExistence type="predicted"/>
<dbReference type="OrthoDB" id="2409959at2"/>
<evidence type="ECO:0000256" key="1">
    <source>
        <dbReference type="SAM" id="MobiDB-lite"/>
    </source>
</evidence>
<protein>
    <submittedName>
        <fullName evidence="4">GBS Bsp-like repeat protein</fullName>
    </submittedName>
</protein>
<sequence length="602" mass="66565">MSKHKAYLATAALLTSLLLNNSIINADSTNNTNSGTPPTSSMQIPPSSSVKDNSSALDTTTRTETTTPQALTNITPTINDYDSHSDTFTVEAKGDSTTKTIKGFRVAIWSEENGNDDLKWFTVDRITNNSAQVKFNVKDFNYKPGNYIIHAYIDYTDGTTSGTNFGTRNISVYNPTITSDINNIMIRANRAIPAGVEGKVAIWSKANDQDDLKWYTIKPDGTLDIPLSELKGGMGDYNVHVYFNQDNQKVYGLASTVTINPVPQSLSISKKDNLTYDLILSNVPSYYKDINIPVWSEADGQDDLVWTAATKISSNQYKITINLRDHKYNLGKYNVGAYATNTMTGKTNQGLTSTTFETDKTFVGVDNYNGINGKFDVVASPVDNEKAVKAIRVAVWSQAMQENLFWYQVNEKSANGLFTAHVDVKNHKNIAGTYHVAVYVDHTDGSTTGYNLTDQQLSSVKLGVSYSGVNSYTFPEQYRGLLANPLPNGQTYPGNAYAPGQCTWYVYNRFAQLGINIYAYLGNANQWPSNALIQHYGIGKTPRVGAAVIFPKDGNGWGHVGFVEHVNADGSFLFSESNYNNALYQVHWRESWVTSDLIFIYP</sequence>
<feature type="compositionally biased region" description="Low complexity" evidence="1">
    <location>
        <begin position="28"/>
        <end position="41"/>
    </location>
</feature>
<accession>G5KAM4</accession>
<evidence type="ECO:0000313" key="4">
    <source>
        <dbReference type="EMBL" id="EHI65471.1"/>
    </source>
</evidence>
<dbReference type="GeneID" id="58554709"/>
<keyword evidence="5" id="KW-1185">Reference proteome</keyword>
<evidence type="ECO:0000259" key="3">
    <source>
        <dbReference type="PROSITE" id="PS50911"/>
    </source>
</evidence>
<dbReference type="Gene3D" id="2.60.40.3760">
    <property type="match status" value="4"/>
</dbReference>
<dbReference type="Pfam" id="PF05257">
    <property type="entry name" value="CHAP"/>
    <property type="match status" value="1"/>
</dbReference>